<protein>
    <submittedName>
        <fullName evidence="3">ROK family protein</fullName>
    </submittedName>
</protein>
<dbReference type="PANTHER" id="PTHR18964:SF173">
    <property type="entry name" value="GLUCOKINASE"/>
    <property type="match status" value="1"/>
</dbReference>
<dbReference type="SUPFAM" id="SSF53067">
    <property type="entry name" value="Actin-like ATPase domain"/>
    <property type="match status" value="1"/>
</dbReference>
<proteinExistence type="inferred from homology"/>
<comment type="caution">
    <text evidence="3">The sequence shown here is derived from an EMBL/GenBank/DDBJ whole genome shotgun (WGS) entry which is preliminary data.</text>
</comment>
<dbReference type="PANTHER" id="PTHR18964">
    <property type="entry name" value="ROK (REPRESSOR, ORF, KINASE) FAMILY"/>
    <property type="match status" value="1"/>
</dbReference>
<evidence type="ECO:0000313" key="4">
    <source>
        <dbReference type="Proteomes" id="UP001500503"/>
    </source>
</evidence>
<dbReference type="Gene3D" id="1.10.10.10">
    <property type="entry name" value="Winged helix-like DNA-binding domain superfamily/Winged helix DNA-binding domain"/>
    <property type="match status" value="1"/>
</dbReference>
<dbReference type="Gene3D" id="3.30.420.40">
    <property type="match status" value="2"/>
</dbReference>
<evidence type="ECO:0000256" key="2">
    <source>
        <dbReference type="SAM" id="MobiDB-lite"/>
    </source>
</evidence>
<keyword evidence="4" id="KW-1185">Reference proteome</keyword>
<feature type="compositionally biased region" description="Low complexity" evidence="2">
    <location>
        <begin position="24"/>
        <end position="46"/>
    </location>
</feature>
<dbReference type="InterPro" id="IPR036388">
    <property type="entry name" value="WH-like_DNA-bd_sf"/>
</dbReference>
<name>A0ABP8Q503_9ACTN</name>
<dbReference type="InterPro" id="IPR036390">
    <property type="entry name" value="WH_DNA-bd_sf"/>
</dbReference>
<dbReference type="RefSeq" id="WP_345465432.1">
    <property type="nucleotide sequence ID" value="NZ_BAABHF010000022.1"/>
</dbReference>
<gene>
    <name evidence="3" type="ORF">GCM10023191_038350</name>
</gene>
<dbReference type="Proteomes" id="UP001500503">
    <property type="component" value="Unassembled WGS sequence"/>
</dbReference>
<evidence type="ECO:0000256" key="1">
    <source>
        <dbReference type="ARBA" id="ARBA00006479"/>
    </source>
</evidence>
<comment type="similarity">
    <text evidence="1">Belongs to the ROK (NagC/XylR) family.</text>
</comment>
<feature type="compositionally biased region" description="Gly residues" evidence="2">
    <location>
        <begin position="47"/>
        <end position="67"/>
    </location>
</feature>
<evidence type="ECO:0000313" key="3">
    <source>
        <dbReference type="EMBL" id="GAA4496378.1"/>
    </source>
</evidence>
<feature type="region of interest" description="Disordered" evidence="2">
    <location>
        <begin position="1"/>
        <end position="88"/>
    </location>
</feature>
<dbReference type="Pfam" id="PF00480">
    <property type="entry name" value="ROK"/>
    <property type="match status" value="1"/>
</dbReference>
<dbReference type="InterPro" id="IPR000600">
    <property type="entry name" value="ROK"/>
</dbReference>
<accession>A0ABP8Q503</accession>
<dbReference type="SUPFAM" id="SSF46785">
    <property type="entry name" value="Winged helix' DNA-binding domain"/>
    <property type="match status" value="1"/>
</dbReference>
<dbReference type="EMBL" id="BAABHF010000022">
    <property type="protein sequence ID" value="GAA4496378.1"/>
    <property type="molecule type" value="Genomic_DNA"/>
</dbReference>
<organism evidence="3 4">
    <name type="scientific">Actinoallomurus oryzae</name>
    <dbReference type="NCBI Taxonomy" id="502180"/>
    <lineage>
        <taxon>Bacteria</taxon>
        <taxon>Bacillati</taxon>
        <taxon>Actinomycetota</taxon>
        <taxon>Actinomycetes</taxon>
        <taxon>Streptosporangiales</taxon>
        <taxon>Thermomonosporaceae</taxon>
        <taxon>Actinoallomurus</taxon>
    </lineage>
</organism>
<reference evidence="4" key="1">
    <citation type="journal article" date="2019" name="Int. J. Syst. Evol. Microbiol.">
        <title>The Global Catalogue of Microorganisms (GCM) 10K type strain sequencing project: providing services to taxonomists for standard genome sequencing and annotation.</title>
        <authorList>
            <consortium name="The Broad Institute Genomics Platform"/>
            <consortium name="The Broad Institute Genome Sequencing Center for Infectious Disease"/>
            <person name="Wu L."/>
            <person name="Ma J."/>
        </authorList>
    </citation>
    <scope>NUCLEOTIDE SEQUENCE [LARGE SCALE GENOMIC DNA]</scope>
    <source>
        <strain evidence="4">JCM 17933</strain>
    </source>
</reference>
<sequence>MAVVGSTDDPTGSPSHPPAPPQDTPAEPAASAPEPTTSADGPTASAGGPGASGGGPGASGGGPGASAGGAATRPPGGEGATRPDLAGAASPGHLLALIRTRPGWTRQQLLTATGMSRTTLFERLDQLFRAGLVYESGSTGATVGRPARLVRFDDRNRVALIFDLGQTHGRIAVADLFGRTLRMATLRLNIAQPPDRLLPDLLDRADKLLRVDENAQVVGVGMGIPGPVDVATGRLGASTTMPGWEDYAIKDVVRSRWDVPLLIENDARAFARGEASASGGRGILLAVKYASGIGAGIVVNGEVIGGADGAAGDIGHIRVSDEGPVCRCGRQGCLAAWASGWSLLDQLADQGVHTLDDVVQMHTHNPAVIAALRAGAERLGRVLAAVVATVNPDTLVLGGILGQLPLVAEEVERWVRADAVERTMQKLRVITSRSGDDSATVGLTLMVAQHVLAASAIDAALGVG</sequence>
<dbReference type="InterPro" id="IPR043129">
    <property type="entry name" value="ATPase_NBD"/>
</dbReference>